<dbReference type="EMBL" id="NOZR01000010">
    <property type="protein sequence ID" value="OYN78908.1"/>
    <property type="molecule type" value="Genomic_DNA"/>
</dbReference>
<accession>A0A255DHM7</accession>
<comment type="caution">
    <text evidence="1">The sequence shown here is derived from an EMBL/GenBank/DDBJ whole genome shotgun (WGS) entry which is preliminary data.</text>
</comment>
<sequence length="149" mass="16053">MTTAHLSEPDYQDEYLADSLCRARAGEAELRSIDTLRDVGKRLLVEAERLRCDAIVPVDMLAQSITTSAQLLSDHDHDLPFGGSSAAVHRALVVAAVTVTGSLCTQEAAALRAAGAKWVGLVVYQRTRPDLDGLDQNPLFDRIVSIGPI</sequence>
<evidence type="ECO:0000313" key="1">
    <source>
        <dbReference type="EMBL" id="OYN78908.1"/>
    </source>
</evidence>
<proteinExistence type="predicted"/>
<protein>
    <submittedName>
        <fullName evidence="1">Uncharacterized protein</fullName>
    </submittedName>
</protein>
<gene>
    <name evidence="1" type="ORF">CG716_13650</name>
</gene>
<keyword evidence="2" id="KW-1185">Reference proteome</keyword>
<evidence type="ECO:0000313" key="2">
    <source>
        <dbReference type="Proteomes" id="UP000216063"/>
    </source>
</evidence>
<organism evidence="1 2">
    <name type="scientific">Mycolicibacterium sphagni</name>
    <dbReference type="NCBI Taxonomy" id="1786"/>
    <lineage>
        <taxon>Bacteria</taxon>
        <taxon>Bacillati</taxon>
        <taxon>Actinomycetota</taxon>
        <taxon>Actinomycetes</taxon>
        <taxon>Mycobacteriales</taxon>
        <taxon>Mycobacteriaceae</taxon>
        <taxon>Mycolicibacterium</taxon>
    </lineage>
</organism>
<dbReference type="Proteomes" id="UP000216063">
    <property type="component" value="Unassembled WGS sequence"/>
</dbReference>
<name>A0A255DHM7_9MYCO</name>
<reference evidence="1 2" key="1">
    <citation type="submission" date="2017-07" db="EMBL/GenBank/DDBJ databases">
        <title>The new phylogeny of genus Mycobacterium.</title>
        <authorList>
            <person name="Tortoli E."/>
            <person name="Trovato A."/>
            <person name="Cirillo D.M."/>
        </authorList>
    </citation>
    <scope>NUCLEOTIDE SEQUENCE [LARGE SCALE GENOMIC DNA]</scope>
    <source>
        <strain evidence="1 2">ATCC 33027</strain>
    </source>
</reference>
<dbReference type="AlphaFoldDB" id="A0A255DHM7"/>